<protein>
    <submittedName>
        <fullName evidence="1">Uncharacterized protein</fullName>
    </submittedName>
</protein>
<evidence type="ECO:0000313" key="1">
    <source>
        <dbReference type="EMBL" id="CAH8205478.1"/>
    </source>
</evidence>
<keyword evidence="2" id="KW-1185">Reference proteome</keyword>
<gene>
    <name evidence="1" type="ORF">VAE063_140001</name>
</gene>
<reference evidence="1" key="1">
    <citation type="submission" date="2022-06" db="EMBL/GenBank/DDBJ databases">
        <authorList>
            <person name="Goudenege D."/>
            <person name="Le Roux F."/>
        </authorList>
    </citation>
    <scope>NUCLEOTIDE SEQUENCE</scope>
    <source>
        <strain evidence="1">12-063</strain>
    </source>
</reference>
<accession>A0ABM9FLS4</accession>
<evidence type="ECO:0000313" key="2">
    <source>
        <dbReference type="Proteomes" id="UP001152658"/>
    </source>
</evidence>
<proteinExistence type="predicted"/>
<dbReference type="EMBL" id="CALYLK010000047">
    <property type="protein sequence ID" value="CAH8205478.1"/>
    <property type="molecule type" value="Genomic_DNA"/>
</dbReference>
<name>A0ABM9FLS4_9VIBR</name>
<dbReference type="Proteomes" id="UP001152658">
    <property type="component" value="Unassembled WGS sequence"/>
</dbReference>
<comment type="caution">
    <text evidence="1">The sequence shown here is derived from an EMBL/GenBank/DDBJ whole genome shotgun (WGS) entry which is preliminary data.</text>
</comment>
<organism evidence="1 2">
    <name type="scientific">Vibrio aestuarianus</name>
    <dbReference type="NCBI Taxonomy" id="28171"/>
    <lineage>
        <taxon>Bacteria</taxon>
        <taxon>Pseudomonadati</taxon>
        <taxon>Pseudomonadota</taxon>
        <taxon>Gammaproteobacteria</taxon>
        <taxon>Vibrionales</taxon>
        <taxon>Vibrionaceae</taxon>
        <taxon>Vibrio</taxon>
    </lineage>
</organism>
<sequence>MTFVLWELKTKTIALGSDYEDKWKQVVRKLEEFSISLFRVSVVISP</sequence>